<dbReference type="RefSeq" id="XP_018982794.1">
    <property type="nucleotide sequence ID" value="XM_019126686.1"/>
</dbReference>
<dbReference type="Proteomes" id="UP000094336">
    <property type="component" value="Unassembled WGS sequence"/>
</dbReference>
<sequence length="759" mass="87187">MNRSITRLQPRLVRARVARGRFQSTVHAPVRPVDPAHGFNPHSLDLWPKTTPLPSPKTLIQDKCTEYLSIDVPEQYLTLIHQPSAEFSGSSELLQIVQSSGCVGLRVVRKKRGLQIEFVGPNETSVAIAVASLARLLLLYKANLACIKLPFYVKDPRTLEACGLSHRTEAISQALQVSTLLDQFPGVGFYTMTHRLDTDHEYQVYVFLREKAAQQPVVEFLEKFVAQFHLVHDNVPVTKELYKHLYENHTALDMIERELGVIIGRGDIRTLYSEREVKSFAVACKENLMNQRTETIEGFEKLPKSDDRAPAGFLPGNIDTMISPPPLQKARDTITKLVVRFHSQKKHIPITPRVQQYLRQSQQVRTELLSNPEIYLNVDVNLTRLTPTATLHFTGAEDAWIHVLADVEQFLSLVEASLVTIPLTRQKVAKIREVFPEFFSEVTTFSSGLNGGSACYFDTVNCEIVVDNGDRLVAEGVKVRIVQQLTHIMKDCETVKVPYREIWLLRKGVLQKMATKYNCFAKIRREYIDDNGDTEIWVRPLGETSGVAQLKEAIFERVSSPETVFCEVVRFDYRLFMILHSMGLEKAYWYKYMPESHYFPVDYLTESREYLNFRKDLRRFGLAQLQKSPREVAYCLMGETPEEASRLRQKFEIRVKLFLRNLSLVKVPNWMLEDVLGEGDDAIRPKENSPHHKYSTMIHVVPEYSGTGSDVLVTDLDLTRRKETVEELCKRVAIYQAMCGFPVWEENRNRLSVIKTWRY</sequence>
<protein>
    <submittedName>
        <fullName evidence="1">Uncharacterized protein</fullName>
    </submittedName>
</protein>
<reference evidence="2" key="1">
    <citation type="submission" date="2016-05" db="EMBL/GenBank/DDBJ databases">
        <title>Comparative genomics of biotechnologically important yeasts.</title>
        <authorList>
            <consortium name="DOE Joint Genome Institute"/>
            <person name="Riley R."/>
            <person name="Haridas S."/>
            <person name="Wolfe K.H."/>
            <person name="Lopes M.R."/>
            <person name="Hittinger C.T."/>
            <person name="Goker M."/>
            <person name="Salamov A."/>
            <person name="Wisecaver J."/>
            <person name="Long T.M."/>
            <person name="Aerts A.L."/>
            <person name="Barry K."/>
            <person name="Choi C."/>
            <person name="Clum A."/>
            <person name="Coughlan A.Y."/>
            <person name="Deshpande S."/>
            <person name="Douglass A.P."/>
            <person name="Hanson S.J."/>
            <person name="Klenk H.-P."/>
            <person name="Labutti K."/>
            <person name="Lapidus A."/>
            <person name="Lindquist E."/>
            <person name="Lipzen A."/>
            <person name="Meier-Kolthoff J.P."/>
            <person name="Ohm R.A."/>
            <person name="Otillar R.P."/>
            <person name="Pangilinan J."/>
            <person name="Peng Y."/>
            <person name="Rokas A."/>
            <person name="Rosa C.A."/>
            <person name="Scheuner C."/>
            <person name="Sibirny A.A."/>
            <person name="Slot J.C."/>
            <person name="Stielow J.B."/>
            <person name="Sun H."/>
            <person name="Kurtzman C.P."/>
            <person name="Blackwell M."/>
            <person name="Grigoriev I.V."/>
            <person name="Jeffries T.W."/>
        </authorList>
    </citation>
    <scope>NUCLEOTIDE SEQUENCE [LARGE SCALE GENOMIC DNA]</scope>
    <source>
        <strain evidence="2">NRRL Y-12698</strain>
    </source>
</reference>
<evidence type="ECO:0000313" key="1">
    <source>
        <dbReference type="EMBL" id="ODQ77466.1"/>
    </source>
</evidence>
<dbReference type="AlphaFoldDB" id="A0A1E3QID7"/>
<proteinExistence type="predicted"/>
<name>A0A1E3QID7_9ASCO</name>
<evidence type="ECO:0000313" key="2">
    <source>
        <dbReference type="Proteomes" id="UP000094336"/>
    </source>
</evidence>
<dbReference type="GeneID" id="30144540"/>
<accession>A0A1E3QID7</accession>
<gene>
    <name evidence="1" type="ORF">BABINDRAFT_10107</name>
</gene>
<dbReference type="EMBL" id="KV454440">
    <property type="protein sequence ID" value="ODQ77466.1"/>
    <property type="molecule type" value="Genomic_DNA"/>
</dbReference>
<keyword evidence="2" id="KW-1185">Reference proteome</keyword>
<organism evidence="1 2">
    <name type="scientific">Babjeviella inositovora NRRL Y-12698</name>
    <dbReference type="NCBI Taxonomy" id="984486"/>
    <lineage>
        <taxon>Eukaryota</taxon>
        <taxon>Fungi</taxon>
        <taxon>Dikarya</taxon>
        <taxon>Ascomycota</taxon>
        <taxon>Saccharomycotina</taxon>
        <taxon>Pichiomycetes</taxon>
        <taxon>Serinales incertae sedis</taxon>
        <taxon>Babjeviella</taxon>
    </lineage>
</organism>